<dbReference type="InterPro" id="IPR051319">
    <property type="entry name" value="Oligoribo/pAp-PDE_c-di-AMP_PDE"/>
</dbReference>
<dbReference type="Gene3D" id="3.90.1640.10">
    <property type="entry name" value="inorganic pyrophosphatase (n-terminal core)"/>
    <property type="match status" value="1"/>
</dbReference>
<dbReference type="InterPro" id="IPR001667">
    <property type="entry name" value="DDH_dom"/>
</dbReference>
<dbReference type="AlphaFoldDB" id="A0A0G0PUL9"/>
<reference evidence="3 4" key="1">
    <citation type="journal article" date="2015" name="Nature">
        <title>rRNA introns, odd ribosomes, and small enigmatic genomes across a large radiation of phyla.</title>
        <authorList>
            <person name="Brown C.T."/>
            <person name="Hug L.A."/>
            <person name="Thomas B.C."/>
            <person name="Sharon I."/>
            <person name="Castelle C.J."/>
            <person name="Singh A."/>
            <person name="Wilkins M.J."/>
            <person name="Williams K.H."/>
            <person name="Banfield J.F."/>
        </authorList>
    </citation>
    <scope>NUCLEOTIDE SEQUENCE [LARGE SCALE GENOMIC DNA]</scope>
</reference>
<dbReference type="Pfam" id="PF01368">
    <property type="entry name" value="DHH"/>
    <property type="match status" value="1"/>
</dbReference>
<dbReference type="PANTHER" id="PTHR47618">
    <property type="entry name" value="BIFUNCTIONAL OLIGORIBONUCLEASE AND PAP PHOSPHATASE NRNA"/>
    <property type="match status" value="1"/>
</dbReference>
<organism evidence="3 4">
    <name type="scientific">candidate division CPR2 bacterium GW2011_GWC2_39_10</name>
    <dbReference type="NCBI Taxonomy" id="1618345"/>
    <lineage>
        <taxon>Bacteria</taxon>
        <taxon>Bacteria division CPR2</taxon>
    </lineage>
</organism>
<evidence type="ECO:0000259" key="2">
    <source>
        <dbReference type="Pfam" id="PF01368"/>
    </source>
</evidence>
<comment type="caution">
    <text evidence="3">The sequence shown here is derived from an EMBL/GenBank/DDBJ whole genome shotgun (WGS) entry which is preliminary data.</text>
</comment>
<evidence type="ECO:0000313" key="4">
    <source>
        <dbReference type="Proteomes" id="UP000034207"/>
    </source>
</evidence>
<evidence type="ECO:0000256" key="1">
    <source>
        <dbReference type="SAM" id="MobiDB-lite"/>
    </source>
</evidence>
<name>A0A0G0PUL9_UNCC2</name>
<dbReference type="STRING" id="1618345.UT18_C0029G0003"/>
<dbReference type="Proteomes" id="UP000034207">
    <property type="component" value="Unassembled WGS sequence"/>
</dbReference>
<protein>
    <submittedName>
        <fullName evidence="3">Phosphoesterase RecJ domain protein</fullName>
    </submittedName>
</protein>
<gene>
    <name evidence="3" type="ORF">UT18_C0029G0003</name>
</gene>
<dbReference type="SUPFAM" id="SSF64182">
    <property type="entry name" value="DHH phosphoesterases"/>
    <property type="match status" value="1"/>
</dbReference>
<dbReference type="PANTHER" id="PTHR47618:SF1">
    <property type="entry name" value="BIFUNCTIONAL OLIGORIBONUCLEASE AND PAP PHOSPHATASE NRNA"/>
    <property type="match status" value="1"/>
</dbReference>
<feature type="domain" description="DDH" evidence="2">
    <location>
        <begin position="18"/>
        <end position="210"/>
    </location>
</feature>
<feature type="compositionally biased region" description="Acidic residues" evidence="1">
    <location>
        <begin position="422"/>
        <end position="433"/>
    </location>
</feature>
<feature type="region of interest" description="Disordered" evidence="1">
    <location>
        <begin position="371"/>
        <end position="452"/>
    </location>
</feature>
<dbReference type="EMBL" id="LBVV01000029">
    <property type="protein sequence ID" value="KKQ93026.1"/>
    <property type="molecule type" value="Genomic_DNA"/>
</dbReference>
<accession>A0A0G0PUL9</accession>
<dbReference type="Gene3D" id="3.10.310.30">
    <property type="match status" value="1"/>
</dbReference>
<feature type="compositionally biased region" description="Basic and acidic residues" evidence="1">
    <location>
        <begin position="371"/>
        <end position="417"/>
    </location>
</feature>
<evidence type="ECO:0000313" key="3">
    <source>
        <dbReference type="EMBL" id="KKQ93026.1"/>
    </source>
</evidence>
<dbReference type="InterPro" id="IPR038763">
    <property type="entry name" value="DHH_sf"/>
</dbReference>
<sequence length="452" mass="49959">MEQSPRQQSTELLKKSKNILVITSSGPTGDSIGGLLALSAALIKIGKQVTAILSDAYPENLNFLPFKETLVKDIQGTLDNIIQVNVKDKVIEKLSYSREGDFLNIILTTEGEKLNTGDIEVKESANFDLIVVLDAPDVDKIDRIYDKYTDLFFKIPIINVDHHAGNEYFGVVNLVDLTATSTCEILTAIIDGLGSNILDQQIATCLLTGIIDDTSSYKNINTTPKSFTVSAQLLAAGANQQEIVNHLFKSKSLNTLKLWGKILDGLNVNDAAVWATVDNKTYQSLNATMEDVYSVINELLATIPEVNTIIIFIEDAPGETRIIIRSKKDGNASQMSQVFGITGSKTEAVLQLMGSPTEIAKKFFDRLSGKKLSEEKAPQKPKTEEIILEEKPKKEEKPVKETPKSISKKDVKEEKKATNIFADDEEREDDEEFDMSKMLDGKSPNDIGVWRP</sequence>
<proteinExistence type="predicted"/>